<dbReference type="AlphaFoldDB" id="A0A135W9J8"/>
<name>A0A135W9J8_9FLAO</name>
<dbReference type="RefSeq" id="WP_062652789.1">
    <property type="nucleotide sequence ID" value="NZ_LPUR01000016.1"/>
</dbReference>
<protein>
    <submittedName>
        <fullName evidence="1">Uncharacterized protein</fullName>
    </submittedName>
</protein>
<reference evidence="2" key="1">
    <citation type="submission" date="2015-12" db="EMBL/GenBank/DDBJ databases">
        <title>Genome sequence of a biocontrol rhizobacterium Chryseobacterium kwangjuense strain KJ1R5 isolated from pepper (Capsicum annuum L.).</title>
        <authorList>
            <person name="Jeong J.-J."/>
            <person name="Park H."/>
            <person name="Mannaa M."/>
            <person name="Sang M.K."/>
            <person name="Choi I.-G."/>
            <person name="Kim K.D."/>
        </authorList>
    </citation>
    <scope>NUCLEOTIDE SEQUENCE [LARGE SCALE GENOMIC DNA]</scope>
    <source>
        <strain evidence="2">KJ1R5</strain>
    </source>
</reference>
<accession>A0A135W9J8</accession>
<dbReference type="OrthoDB" id="9864688at2"/>
<gene>
    <name evidence="1" type="ORF">AU378_18155</name>
</gene>
<proteinExistence type="predicted"/>
<organism evidence="1 2">
    <name type="scientific">Chryseobacterium kwangjuense</name>
    <dbReference type="NCBI Taxonomy" id="267125"/>
    <lineage>
        <taxon>Bacteria</taxon>
        <taxon>Pseudomonadati</taxon>
        <taxon>Bacteroidota</taxon>
        <taxon>Flavobacteriia</taxon>
        <taxon>Flavobacteriales</taxon>
        <taxon>Weeksellaceae</taxon>
        <taxon>Chryseobacterium group</taxon>
        <taxon>Chryseobacterium</taxon>
    </lineage>
</organism>
<sequence>MHNQTIFLFQELTLKALLETQFYIKKVQINLEIGVQGDDILDRIKNFKRQLNSELIKIFETLQSSDQPDDVIEFFKDIDFNEIYDKFLVYYDKEVEAYK</sequence>
<evidence type="ECO:0000313" key="2">
    <source>
        <dbReference type="Proteomes" id="UP000070513"/>
    </source>
</evidence>
<evidence type="ECO:0000313" key="1">
    <source>
        <dbReference type="EMBL" id="KXH81614.1"/>
    </source>
</evidence>
<dbReference type="Proteomes" id="UP000070513">
    <property type="component" value="Unassembled WGS sequence"/>
</dbReference>
<reference evidence="1 2" key="2">
    <citation type="journal article" date="2016" name="Genome Announc.">
        <title>Draft Genome Sequence of a Biocontrol Rhizobacterium, Chryseobacterium kwangjuense Strain KJ1R5, Isolated from Pepper (Capsicum annuum).</title>
        <authorList>
            <person name="Jeong J.J."/>
            <person name="Park H."/>
            <person name="Park B.H."/>
            <person name="Mannaa M."/>
            <person name="Sang M.K."/>
            <person name="Choi I.G."/>
            <person name="Kim K.D."/>
        </authorList>
    </citation>
    <scope>NUCLEOTIDE SEQUENCE [LARGE SCALE GENOMIC DNA]</scope>
    <source>
        <strain evidence="1 2">KJ1R5</strain>
    </source>
</reference>
<comment type="caution">
    <text evidence="1">The sequence shown here is derived from an EMBL/GenBank/DDBJ whole genome shotgun (WGS) entry which is preliminary data.</text>
</comment>
<dbReference type="EMBL" id="LPUR01000016">
    <property type="protein sequence ID" value="KXH81614.1"/>
    <property type="molecule type" value="Genomic_DNA"/>
</dbReference>